<gene>
    <name evidence="2" type="ORF">SAMN05216266_108252</name>
</gene>
<dbReference type="PANTHER" id="PTHR34543:SF1">
    <property type="entry name" value="PROTEIN ABA DEFICIENT 4, CHLOROPLASTIC"/>
    <property type="match status" value="1"/>
</dbReference>
<keyword evidence="1" id="KW-0812">Transmembrane</keyword>
<organism evidence="2 3">
    <name type="scientific">Amycolatopsis marina</name>
    <dbReference type="NCBI Taxonomy" id="490629"/>
    <lineage>
        <taxon>Bacteria</taxon>
        <taxon>Bacillati</taxon>
        <taxon>Actinomycetota</taxon>
        <taxon>Actinomycetes</taxon>
        <taxon>Pseudonocardiales</taxon>
        <taxon>Pseudonocardiaceae</taxon>
        <taxon>Amycolatopsis</taxon>
    </lineage>
</organism>
<dbReference type="AlphaFoldDB" id="A0A1I1ABF0"/>
<dbReference type="Proteomes" id="UP000243799">
    <property type="component" value="Unassembled WGS sequence"/>
</dbReference>
<evidence type="ECO:0000256" key="1">
    <source>
        <dbReference type="SAM" id="Phobius"/>
    </source>
</evidence>
<protein>
    <recommendedName>
        <fullName evidence="4">DUF4281 domain-containing protein</fullName>
    </recommendedName>
</protein>
<keyword evidence="3" id="KW-1185">Reference proteome</keyword>
<accession>A0A1I1ABF0</accession>
<dbReference type="Pfam" id="PF14108">
    <property type="entry name" value="ABA4-like"/>
    <property type="match status" value="1"/>
</dbReference>
<evidence type="ECO:0000313" key="3">
    <source>
        <dbReference type="Proteomes" id="UP000243799"/>
    </source>
</evidence>
<dbReference type="InterPro" id="IPR025461">
    <property type="entry name" value="ABA4-like"/>
</dbReference>
<keyword evidence="1" id="KW-1133">Transmembrane helix</keyword>
<name>A0A1I1ABF0_9PSEU</name>
<evidence type="ECO:0008006" key="4">
    <source>
        <dbReference type="Google" id="ProtNLM"/>
    </source>
</evidence>
<dbReference type="STRING" id="490629.SAMN05216266_108252"/>
<reference evidence="3" key="1">
    <citation type="submission" date="2016-10" db="EMBL/GenBank/DDBJ databases">
        <authorList>
            <person name="Varghese N."/>
            <person name="Submissions S."/>
        </authorList>
    </citation>
    <scope>NUCLEOTIDE SEQUENCE [LARGE SCALE GENOMIC DNA]</scope>
    <source>
        <strain evidence="3">CGMCC 4.3568</strain>
    </source>
</reference>
<dbReference type="EMBL" id="FOKG01000008">
    <property type="protein sequence ID" value="SFB33858.1"/>
    <property type="molecule type" value="Genomic_DNA"/>
</dbReference>
<feature type="transmembrane region" description="Helical" evidence="1">
    <location>
        <begin position="111"/>
        <end position="133"/>
    </location>
</feature>
<dbReference type="RefSeq" id="WP_091673953.1">
    <property type="nucleotide sequence ID" value="NZ_FOKG01000008.1"/>
</dbReference>
<dbReference type="OrthoDB" id="345237at2"/>
<feature type="transmembrane region" description="Helical" evidence="1">
    <location>
        <begin position="6"/>
        <end position="27"/>
    </location>
</feature>
<sequence length="153" mass="16824">MSTAFLFSITFYLVVPFWAVMILAPGWSWTRRIVASPWIAALPLVVYAVLMIPNLGDLWAVMSRPDLETLRGFLGTPEGAAGLWAHLVGYDLLVGRWMYTDARQRGVPHLVLAPILIVTILLSPFGMLAYLVARSVAARGDRTPSVTGQVART</sequence>
<dbReference type="PANTHER" id="PTHR34543">
    <property type="entry name" value="PROTEIN ABA DEFICIENT 4, CHLOROPLASTIC"/>
    <property type="match status" value="1"/>
</dbReference>
<feature type="transmembrane region" description="Helical" evidence="1">
    <location>
        <begin position="39"/>
        <end position="61"/>
    </location>
</feature>
<proteinExistence type="predicted"/>
<keyword evidence="1" id="KW-0472">Membrane</keyword>
<evidence type="ECO:0000313" key="2">
    <source>
        <dbReference type="EMBL" id="SFB33858.1"/>
    </source>
</evidence>